<name>A0A168E0F7_9CLOT</name>
<evidence type="ECO:0000313" key="1">
    <source>
        <dbReference type="EMBL" id="KZL93514.1"/>
    </source>
</evidence>
<sequence length="169" mass="18990">MKKIAIIGDSKTFHSYLLKIFKLTGVEAEFFTKYAVKNEKQYDYVIFESTSNIKDILINGSYCLINMDLINFKNNNNINIYGNLITYGLGGKNTVTVSSMEDNNSFVYCLQRDVNHNALGIIEPEEIPVNMTFGNDQELYAAMVGITISLIEGKDISFLSKGKKLTVLS</sequence>
<dbReference type="OrthoDB" id="1706403at2"/>
<dbReference type="Proteomes" id="UP000076603">
    <property type="component" value="Unassembled WGS sequence"/>
</dbReference>
<dbReference type="PATRIC" id="fig|1121326.3.peg.516"/>
<dbReference type="EMBL" id="LWAE01000001">
    <property type="protein sequence ID" value="KZL93514.1"/>
    <property type="molecule type" value="Genomic_DNA"/>
</dbReference>
<reference evidence="1 2" key="1">
    <citation type="submission" date="2016-04" db="EMBL/GenBank/DDBJ databases">
        <title>Genome sequence of Clostridium magnum DSM 2767.</title>
        <authorList>
            <person name="Poehlein A."/>
            <person name="Uhlig R."/>
            <person name="Fischer R."/>
            <person name="Bahl H."/>
            <person name="Daniel R."/>
        </authorList>
    </citation>
    <scope>NUCLEOTIDE SEQUENCE [LARGE SCALE GENOMIC DNA]</scope>
    <source>
        <strain evidence="1 2">DSM 2767</strain>
    </source>
</reference>
<dbReference type="RefSeq" id="WP_066617631.1">
    <property type="nucleotide sequence ID" value="NZ_FQXL01000024.1"/>
</dbReference>
<dbReference type="STRING" id="1121326.CLMAG_05600"/>
<organism evidence="1 2">
    <name type="scientific">Clostridium magnum DSM 2767</name>
    <dbReference type="NCBI Taxonomy" id="1121326"/>
    <lineage>
        <taxon>Bacteria</taxon>
        <taxon>Bacillati</taxon>
        <taxon>Bacillota</taxon>
        <taxon>Clostridia</taxon>
        <taxon>Eubacteriales</taxon>
        <taxon>Clostridiaceae</taxon>
        <taxon>Clostridium</taxon>
    </lineage>
</organism>
<evidence type="ECO:0000313" key="2">
    <source>
        <dbReference type="Proteomes" id="UP000076603"/>
    </source>
</evidence>
<keyword evidence="2" id="KW-1185">Reference proteome</keyword>
<dbReference type="AlphaFoldDB" id="A0A168E0F7"/>
<proteinExistence type="predicted"/>
<protein>
    <submittedName>
        <fullName evidence="1">Uncharacterized protein</fullName>
    </submittedName>
</protein>
<gene>
    <name evidence="1" type="ORF">CLMAG_05600</name>
</gene>
<accession>A0A168E0F7</accession>
<comment type="caution">
    <text evidence="1">The sequence shown here is derived from an EMBL/GenBank/DDBJ whole genome shotgun (WGS) entry which is preliminary data.</text>
</comment>